<dbReference type="GO" id="GO:0043161">
    <property type="term" value="P:proteasome-mediated ubiquitin-dependent protein catabolic process"/>
    <property type="evidence" value="ECO:0007669"/>
    <property type="project" value="TreeGrafter"/>
</dbReference>
<accession>W9WMQ7</accession>
<dbReference type="InterPro" id="IPR013083">
    <property type="entry name" value="Znf_RING/FYVE/PHD"/>
</dbReference>
<evidence type="ECO:0000256" key="10">
    <source>
        <dbReference type="ARBA" id="ARBA00022786"/>
    </source>
</evidence>
<feature type="transmembrane region" description="Helical" evidence="21">
    <location>
        <begin position="630"/>
        <end position="650"/>
    </location>
</feature>
<feature type="transmembrane region" description="Helical" evidence="21">
    <location>
        <begin position="438"/>
        <end position="456"/>
    </location>
</feature>
<dbReference type="eggNOG" id="KOG0828">
    <property type="taxonomic scope" value="Eukaryota"/>
</dbReference>
<comment type="subcellular location">
    <subcellularLocation>
        <location evidence="2">Endomembrane system</location>
        <topology evidence="2">Multi-pass membrane protein</topology>
    </subcellularLocation>
</comment>
<evidence type="ECO:0000256" key="7">
    <source>
        <dbReference type="ARBA" id="ARBA00022723"/>
    </source>
</evidence>
<dbReference type="UniPathway" id="UPA00143"/>
<evidence type="ECO:0000256" key="11">
    <source>
        <dbReference type="ARBA" id="ARBA00022833"/>
    </source>
</evidence>
<dbReference type="STRING" id="1182543.W9WMQ7"/>
<dbReference type="OrthoDB" id="9984778at2759"/>
<evidence type="ECO:0000256" key="18">
    <source>
        <dbReference type="ARBA" id="ARBA00082128"/>
    </source>
</evidence>
<keyword evidence="13 21" id="KW-0472">Membrane</keyword>
<evidence type="ECO:0000256" key="2">
    <source>
        <dbReference type="ARBA" id="ARBA00004127"/>
    </source>
</evidence>
<dbReference type="Gene3D" id="3.30.40.10">
    <property type="entry name" value="Zinc/RING finger domain, C3HC4 (zinc finger)"/>
    <property type="match status" value="1"/>
</dbReference>
<keyword evidence="7" id="KW-0479">Metal-binding</keyword>
<dbReference type="EMBL" id="AMGX01000022">
    <property type="protein sequence ID" value="EXJ65901.1"/>
    <property type="molecule type" value="Genomic_DNA"/>
</dbReference>
<dbReference type="AlphaFoldDB" id="W9WMQ7"/>
<evidence type="ECO:0000256" key="13">
    <source>
        <dbReference type="ARBA" id="ARBA00023136"/>
    </source>
</evidence>
<keyword evidence="11" id="KW-0862">Zinc</keyword>
<keyword evidence="8" id="KW-0732">Signal</keyword>
<keyword evidence="24" id="KW-1185">Reference proteome</keyword>
<feature type="transmembrane region" description="Helical" evidence="21">
    <location>
        <begin position="662"/>
        <end position="680"/>
    </location>
</feature>
<organism evidence="23 24">
    <name type="scientific">Cladophialophora psammophila CBS 110553</name>
    <dbReference type="NCBI Taxonomy" id="1182543"/>
    <lineage>
        <taxon>Eukaryota</taxon>
        <taxon>Fungi</taxon>
        <taxon>Dikarya</taxon>
        <taxon>Ascomycota</taxon>
        <taxon>Pezizomycotina</taxon>
        <taxon>Eurotiomycetes</taxon>
        <taxon>Chaetothyriomycetidae</taxon>
        <taxon>Chaetothyriales</taxon>
        <taxon>Herpotrichiellaceae</taxon>
        <taxon>Cladophialophora</taxon>
    </lineage>
</organism>
<dbReference type="InterPro" id="IPR001841">
    <property type="entry name" value="Znf_RING"/>
</dbReference>
<evidence type="ECO:0000256" key="6">
    <source>
        <dbReference type="ARBA" id="ARBA00022692"/>
    </source>
</evidence>
<name>W9WMQ7_9EURO</name>
<feature type="transmembrane region" description="Helical" evidence="21">
    <location>
        <begin position="394"/>
        <end position="417"/>
    </location>
</feature>
<reference evidence="23 24" key="1">
    <citation type="submission" date="2013-03" db="EMBL/GenBank/DDBJ databases">
        <title>The Genome Sequence of Cladophialophora psammophila CBS 110553.</title>
        <authorList>
            <consortium name="The Broad Institute Genomics Platform"/>
            <person name="Cuomo C."/>
            <person name="de Hoog S."/>
            <person name="Gorbushina A."/>
            <person name="Walker B."/>
            <person name="Young S.K."/>
            <person name="Zeng Q."/>
            <person name="Gargeya S."/>
            <person name="Fitzgerald M."/>
            <person name="Haas B."/>
            <person name="Abouelleil A."/>
            <person name="Allen A.W."/>
            <person name="Alvarado L."/>
            <person name="Arachchi H.M."/>
            <person name="Berlin A.M."/>
            <person name="Chapman S.B."/>
            <person name="Gainer-Dewar J."/>
            <person name="Goldberg J."/>
            <person name="Griggs A."/>
            <person name="Gujja S."/>
            <person name="Hansen M."/>
            <person name="Howarth C."/>
            <person name="Imamovic A."/>
            <person name="Ireland A."/>
            <person name="Larimer J."/>
            <person name="McCowan C."/>
            <person name="Murphy C."/>
            <person name="Pearson M."/>
            <person name="Poon T.W."/>
            <person name="Priest M."/>
            <person name="Roberts A."/>
            <person name="Saif S."/>
            <person name="Shea T."/>
            <person name="Sisk P."/>
            <person name="Sykes S."/>
            <person name="Wortman J."/>
            <person name="Nusbaum C."/>
            <person name="Birren B."/>
        </authorList>
    </citation>
    <scope>NUCLEOTIDE SEQUENCE [LARGE SCALE GENOMIC DNA]</scope>
    <source>
        <strain evidence="23 24">CBS 110553</strain>
    </source>
</reference>
<evidence type="ECO:0000313" key="23">
    <source>
        <dbReference type="EMBL" id="EXJ65901.1"/>
    </source>
</evidence>
<evidence type="ECO:0000256" key="20">
    <source>
        <dbReference type="SAM" id="MobiDB-lite"/>
    </source>
</evidence>
<dbReference type="FunFam" id="3.30.40.10:FF:000626">
    <property type="entry name" value="Transmembrane ubiquitin ligase 1"/>
    <property type="match status" value="1"/>
</dbReference>
<comment type="caution">
    <text evidence="23">The sequence shown here is derived from an EMBL/GenBank/DDBJ whole genome shotgun (WGS) entry which is preliminary data.</text>
</comment>
<proteinExistence type="predicted"/>
<feature type="region of interest" description="Disordered" evidence="20">
    <location>
        <begin position="499"/>
        <end position="541"/>
    </location>
</feature>
<keyword evidence="12 21" id="KW-1133">Transmembrane helix</keyword>
<comment type="subunit">
    <text evidence="15">Component of the DSC E3 ubiquitin ligase complex composed of dscA, dscB, dscC and dscD.</text>
</comment>
<gene>
    <name evidence="23" type="ORF">A1O5_10877</name>
</gene>
<dbReference type="PROSITE" id="PS50089">
    <property type="entry name" value="ZF_RING_2"/>
    <property type="match status" value="1"/>
</dbReference>
<keyword evidence="9 19" id="KW-0863">Zinc-finger</keyword>
<evidence type="ECO:0000256" key="5">
    <source>
        <dbReference type="ARBA" id="ARBA00022679"/>
    </source>
</evidence>
<dbReference type="GO" id="GO:0008270">
    <property type="term" value="F:zinc ion binding"/>
    <property type="evidence" value="ECO:0007669"/>
    <property type="project" value="UniProtKB-KW"/>
</dbReference>
<evidence type="ECO:0000259" key="22">
    <source>
        <dbReference type="PROSITE" id="PS50089"/>
    </source>
</evidence>
<comment type="pathway">
    <text evidence="3">Protein modification; protein ubiquitination.</text>
</comment>
<dbReference type="Pfam" id="PF11145">
    <property type="entry name" value="DUF2921"/>
    <property type="match status" value="2"/>
</dbReference>
<evidence type="ECO:0000256" key="12">
    <source>
        <dbReference type="ARBA" id="ARBA00022989"/>
    </source>
</evidence>
<dbReference type="Proteomes" id="UP000019471">
    <property type="component" value="Unassembled WGS sequence"/>
</dbReference>
<dbReference type="SMART" id="SM00184">
    <property type="entry name" value="RING"/>
    <property type="match status" value="1"/>
</dbReference>
<evidence type="ECO:0000256" key="19">
    <source>
        <dbReference type="PROSITE-ProRule" id="PRU00175"/>
    </source>
</evidence>
<evidence type="ECO:0000256" key="1">
    <source>
        <dbReference type="ARBA" id="ARBA00000900"/>
    </source>
</evidence>
<dbReference type="GO" id="GO:0044695">
    <property type="term" value="C:Dsc E3 ubiquitin ligase complex"/>
    <property type="evidence" value="ECO:0007669"/>
    <property type="project" value="TreeGrafter"/>
</dbReference>
<dbReference type="Pfam" id="PF13639">
    <property type="entry name" value="zf-RING_2"/>
    <property type="match status" value="1"/>
</dbReference>
<dbReference type="InterPro" id="IPR050731">
    <property type="entry name" value="HRD1_E3_ubiq-ligases"/>
</dbReference>
<dbReference type="GO" id="GO:0061630">
    <property type="term" value="F:ubiquitin protein ligase activity"/>
    <property type="evidence" value="ECO:0007669"/>
    <property type="project" value="UniProtKB-EC"/>
</dbReference>
<feature type="domain" description="RING-type" evidence="22">
    <location>
        <begin position="740"/>
        <end position="805"/>
    </location>
</feature>
<evidence type="ECO:0000256" key="8">
    <source>
        <dbReference type="ARBA" id="ARBA00022729"/>
    </source>
</evidence>
<keyword evidence="5" id="KW-0808">Transferase</keyword>
<evidence type="ECO:0000256" key="15">
    <source>
        <dbReference type="ARBA" id="ARBA00063126"/>
    </source>
</evidence>
<feature type="compositionally biased region" description="Low complexity" evidence="20">
    <location>
        <begin position="507"/>
        <end position="526"/>
    </location>
</feature>
<keyword evidence="6 21" id="KW-0812">Transmembrane</keyword>
<feature type="transmembrane region" description="Helical" evidence="21">
    <location>
        <begin position="576"/>
        <end position="594"/>
    </location>
</feature>
<dbReference type="RefSeq" id="XP_007749641.1">
    <property type="nucleotide sequence ID" value="XM_007751451.1"/>
</dbReference>
<evidence type="ECO:0000256" key="4">
    <source>
        <dbReference type="ARBA" id="ARBA00012483"/>
    </source>
</evidence>
<dbReference type="InterPro" id="IPR021319">
    <property type="entry name" value="DUF2921"/>
</dbReference>
<dbReference type="HOGENOM" id="CLU_010475_0_0_1"/>
<dbReference type="PANTHER" id="PTHR22763">
    <property type="entry name" value="RING ZINC FINGER PROTEIN"/>
    <property type="match status" value="1"/>
</dbReference>
<dbReference type="PANTHER" id="PTHR22763:SF162">
    <property type="entry name" value="TRANSMEMBRANE E3 UBIQUITIN-PROTEIN LIGASE 1"/>
    <property type="match status" value="1"/>
</dbReference>
<evidence type="ECO:0000256" key="17">
    <source>
        <dbReference type="ARBA" id="ARBA00077885"/>
    </source>
</evidence>
<evidence type="ECO:0000256" key="9">
    <source>
        <dbReference type="ARBA" id="ARBA00022771"/>
    </source>
</evidence>
<feature type="transmembrane region" description="Helical" evidence="21">
    <location>
        <begin position="462"/>
        <end position="480"/>
    </location>
</feature>
<feature type="transmembrane region" description="Helical" evidence="21">
    <location>
        <begin position="600"/>
        <end position="618"/>
    </location>
</feature>
<comment type="catalytic activity">
    <reaction evidence="1">
        <text>S-ubiquitinyl-[E2 ubiquitin-conjugating enzyme]-L-cysteine + [acceptor protein]-L-lysine = [E2 ubiquitin-conjugating enzyme]-L-cysteine + N(6)-ubiquitinyl-[acceptor protein]-L-lysine.</text>
        <dbReference type="EC" id="2.3.2.27"/>
    </reaction>
</comment>
<sequence length="811" mass="90035">MGPTGEVYMRSRSGEIDYPTTTQPFVGLSLDNASTLVFLKSISITIIVKLCDESQKATTQWMESPRVALLIVLLLFVFLTPEQPARRLRQIDSDRIEEERRAGHDVLANSSYGQLSPKANSWLNLTGFREVDGYDWGSLALAQDLSRGQFATNWNGIDVTDNLPIFQRVTGEVRGKFYHNEIPGISPVINLTALDPKMDYLMPRFERNVTEGEGELSLSLYDRGERPVHEASSIKADIYIWTDSSPGNGWQAKVQGVHLASGQIIMSTASSKFDSLPALPHFALDAGAFNASISVMNETMHKIWDKVFDDGGDGLAFAPQCELIVWLQPIPYRFPSLDLIRTSEFLHQVEKELSQPDGAPVGKPPPLSFSAVIFSPDCGYILSSPTIFGPKIEAYWGLAQRLLFAYVISIGMQIALLKRQMEKASTPSTRSRIAYQSIVIGALGDGLLLFALMALLMIDDAAFLIVAAAAYLTCIHVAFLEVKFVFDIWTVQAGDPARAEHERQQRTASNTAAAPAPASTGAPASTDEGTVSLPLPATAPRPEGATPVIIPSDQGNPVPAEIPSPRASFAAIYSRFYFSLVMLMFFSLWATTWPRTLRSAYANLLVFCYFSYWWPQIYRNAMRNCRKALSWEYVLGTSILRAVPILYWYFAVHNLLSIDTSPTAAFILLAWLWLQVAVLASQQFLGPRLLVQDSWCPPAYDYHPLLREDDVEANAMSIGRLVSASEAKDKEDKTRKVFDCAICMNEIDVPVLTKADNASVRPLGMGTGVAWLEQRNYMVTPCRHIFHAECLEGWMNMRLVCPVCREGLPPL</sequence>
<evidence type="ECO:0000256" key="3">
    <source>
        <dbReference type="ARBA" id="ARBA00004906"/>
    </source>
</evidence>
<dbReference type="GO" id="GO:0012505">
    <property type="term" value="C:endomembrane system"/>
    <property type="evidence" value="ECO:0007669"/>
    <property type="project" value="UniProtKB-SubCell"/>
</dbReference>
<dbReference type="GO" id="GO:0016567">
    <property type="term" value="P:protein ubiquitination"/>
    <property type="evidence" value="ECO:0007669"/>
    <property type="project" value="UniProtKB-UniPathway"/>
</dbReference>
<dbReference type="EC" id="2.3.2.27" evidence="4"/>
<protein>
    <recommendedName>
        <fullName evidence="16">DSC E3 ubiquitin ligase complex subunit A</fullName>
        <ecNumber evidence="4">2.3.2.27</ecNumber>
    </recommendedName>
    <alternativeName>
        <fullName evidence="17">Defective for SREBP cleavage protein A</fullName>
    </alternativeName>
    <alternativeName>
        <fullName evidence="18">RING-type E3 ubiquitin transferase dscA</fullName>
    </alternativeName>
</protein>
<evidence type="ECO:0000313" key="24">
    <source>
        <dbReference type="Proteomes" id="UP000019471"/>
    </source>
</evidence>
<evidence type="ECO:0000256" key="14">
    <source>
        <dbReference type="ARBA" id="ARBA00056116"/>
    </source>
</evidence>
<dbReference type="GeneID" id="19195568"/>
<dbReference type="SUPFAM" id="SSF57850">
    <property type="entry name" value="RING/U-box"/>
    <property type="match status" value="1"/>
</dbReference>
<comment type="function">
    <text evidence="14">Catalytic component of the DSC E3 ubiquitin ligase complex which is required for the srbA transcriptional activator proteolytic cleavage to release the soluble transcription factor from the membrane in low oxygen or sterol conditions. Required for growth during hypoxia and triazole drug susceptibility, as well as for virulence in a murine model of invasive pulmonary aspergillosis (IPA).</text>
</comment>
<evidence type="ECO:0000256" key="21">
    <source>
        <dbReference type="SAM" id="Phobius"/>
    </source>
</evidence>
<evidence type="ECO:0000256" key="16">
    <source>
        <dbReference type="ARBA" id="ARBA00071072"/>
    </source>
</evidence>
<keyword evidence="10" id="KW-0833">Ubl conjugation pathway</keyword>